<dbReference type="SUPFAM" id="SSF47384">
    <property type="entry name" value="Homodimeric domain of signal transducing histidine kinase"/>
    <property type="match status" value="1"/>
</dbReference>
<keyword evidence="5" id="KW-0418">Kinase</keyword>
<evidence type="ECO:0000256" key="1">
    <source>
        <dbReference type="ARBA" id="ARBA00000085"/>
    </source>
</evidence>
<organism evidence="9 10">
    <name type="scientific">Sediminitomix flava</name>
    <dbReference type="NCBI Taxonomy" id="379075"/>
    <lineage>
        <taxon>Bacteria</taxon>
        <taxon>Pseudomonadati</taxon>
        <taxon>Bacteroidota</taxon>
        <taxon>Cytophagia</taxon>
        <taxon>Cytophagales</taxon>
        <taxon>Flammeovirgaceae</taxon>
        <taxon>Sediminitomix</taxon>
    </lineage>
</organism>
<reference evidence="9 10" key="1">
    <citation type="submission" date="2018-03" db="EMBL/GenBank/DDBJ databases">
        <title>Genomic Encyclopedia of Archaeal and Bacterial Type Strains, Phase II (KMG-II): from individual species to whole genera.</title>
        <authorList>
            <person name="Goeker M."/>
        </authorList>
    </citation>
    <scope>NUCLEOTIDE SEQUENCE [LARGE SCALE GENOMIC DNA]</scope>
    <source>
        <strain evidence="9 10">DSM 28229</strain>
    </source>
</reference>
<feature type="transmembrane region" description="Helical" evidence="7">
    <location>
        <begin position="127"/>
        <end position="144"/>
    </location>
</feature>
<keyword evidence="3" id="KW-0597">Phosphoprotein</keyword>
<dbReference type="OrthoDB" id="9813151at2"/>
<dbReference type="Pfam" id="PF00512">
    <property type="entry name" value="HisKA"/>
    <property type="match status" value="1"/>
</dbReference>
<feature type="transmembrane region" description="Helical" evidence="7">
    <location>
        <begin position="79"/>
        <end position="98"/>
    </location>
</feature>
<dbReference type="PANTHER" id="PTHR43711:SF26">
    <property type="entry name" value="SENSOR HISTIDINE KINASE RCSC"/>
    <property type="match status" value="1"/>
</dbReference>
<evidence type="ECO:0000256" key="6">
    <source>
        <dbReference type="ARBA" id="ARBA00023012"/>
    </source>
</evidence>
<dbReference type="SMART" id="SM00387">
    <property type="entry name" value="HATPase_c"/>
    <property type="match status" value="1"/>
</dbReference>
<keyword evidence="6" id="KW-0902">Two-component regulatory system</keyword>
<dbReference type="PANTHER" id="PTHR43711">
    <property type="entry name" value="TWO-COMPONENT HISTIDINE KINASE"/>
    <property type="match status" value="1"/>
</dbReference>
<keyword evidence="4" id="KW-0808">Transferase</keyword>
<protein>
    <recommendedName>
        <fullName evidence="2">histidine kinase</fullName>
        <ecNumber evidence="2">2.7.13.3</ecNumber>
    </recommendedName>
</protein>
<keyword evidence="7" id="KW-0472">Membrane</keyword>
<dbReference type="PRINTS" id="PR00344">
    <property type="entry name" value="BCTRLSENSOR"/>
</dbReference>
<dbReference type="PROSITE" id="PS50109">
    <property type="entry name" value="HIS_KIN"/>
    <property type="match status" value="1"/>
</dbReference>
<feature type="transmembrane region" description="Helical" evidence="7">
    <location>
        <begin position="24"/>
        <end position="42"/>
    </location>
</feature>
<sequence>MYVQKFSSIQLLGDKSEFTFEHQMLNSSLLLVIFGSPFLLGIEANSGNFDLFIYPITFLFVTAVFAYRASRIRKKFFTALYLFSLIVIILLFITWAFLGGIKGFLPIVSFPLLILLIQFFPKVYFKYIIGSSLLLFFIFFYLEHEHHDLILIKDLSLKDIIIRWIFALTIAFYSLYISKKQYHKWKNAFYEKEVQLKTTLRKEQEINQLKGKFIMMVAHQFRTPMTTIQSSAELLELKNRIRHKDDPNDEIQYNRIYGAIADLTEMIEQITYIENIEKEKLSLTLKPTNLLVLLEELLQQTTWKKATSHHHAITTIGAIQNLALDEKLIKKSLEILISNAIKFDPKHRLPFIQVEYKTHHVEIFIRDRGIGIPETEFEFLFTPFFRASNANNIKGTGLGLLTVKHFIEIHQGSISVKSKENQGTEVCLCLPY</sequence>
<dbReference type="InterPro" id="IPR004358">
    <property type="entry name" value="Sig_transdc_His_kin-like_C"/>
</dbReference>
<evidence type="ECO:0000256" key="3">
    <source>
        <dbReference type="ARBA" id="ARBA00022553"/>
    </source>
</evidence>
<feature type="domain" description="Histidine kinase" evidence="8">
    <location>
        <begin position="216"/>
        <end position="432"/>
    </location>
</feature>
<dbReference type="EMBL" id="QGDO01000001">
    <property type="protein sequence ID" value="PWJ44205.1"/>
    <property type="molecule type" value="Genomic_DNA"/>
</dbReference>
<dbReference type="AlphaFoldDB" id="A0A315ZF74"/>
<name>A0A315ZF74_SEDFL</name>
<proteinExistence type="predicted"/>
<evidence type="ECO:0000259" key="8">
    <source>
        <dbReference type="PROSITE" id="PS50109"/>
    </source>
</evidence>
<evidence type="ECO:0000256" key="5">
    <source>
        <dbReference type="ARBA" id="ARBA00022777"/>
    </source>
</evidence>
<keyword evidence="10" id="KW-1185">Reference proteome</keyword>
<dbReference type="InterPro" id="IPR003594">
    <property type="entry name" value="HATPase_dom"/>
</dbReference>
<dbReference type="Gene3D" id="3.30.565.10">
    <property type="entry name" value="Histidine kinase-like ATPase, C-terminal domain"/>
    <property type="match status" value="1"/>
</dbReference>
<evidence type="ECO:0000256" key="2">
    <source>
        <dbReference type="ARBA" id="ARBA00012438"/>
    </source>
</evidence>
<dbReference type="InterPro" id="IPR005467">
    <property type="entry name" value="His_kinase_dom"/>
</dbReference>
<comment type="caution">
    <text evidence="9">The sequence shown here is derived from an EMBL/GenBank/DDBJ whole genome shotgun (WGS) entry which is preliminary data.</text>
</comment>
<accession>A0A315ZF74</accession>
<gene>
    <name evidence="9" type="ORF">BC781_101555</name>
</gene>
<dbReference type="Gene3D" id="1.10.287.130">
    <property type="match status" value="1"/>
</dbReference>
<comment type="catalytic activity">
    <reaction evidence="1">
        <text>ATP + protein L-histidine = ADP + protein N-phospho-L-histidine.</text>
        <dbReference type="EC" id="2.7.13.3"/>
    </reaction>
</comment>
<feature type="transmembrane region" description="Helical" evidence="7">
    <location>
        <begin position="48"/>
        <end position="67"/>
    </location>
</feature>
<evidence type="ECO:0000256" key="4">
    <source>
        <dbReference type="ARBA" id="ARBA00022679"/>
    </source>
</evidence>
<dbReference type="Pfam" id="PF02518">
    <property type="entry name" value="HATPase_c"/>
    <property type="match status" value="1"/>
</dbReference>
<dbReference type="SUPFAM" id="SSF55874">
    <property type="entry name" value="ATPase domain of HSP90 chaperone/DNA topoisomerase II/histidine kinase"/>
    <property type="match status" value="1"/>
</dbReference>
<dbReference type="InterPro" id="IPR003661">
    <property type="entry name" value="HisK_dim/P_dom"/>
</dbReference>
<evidence type="ECO:0000313" key="9">
    <source>
        <dbReference type="EMBL" id="PWJ44205.1"/>
    </source>
</evidence>
<evidence type="ECO:0000313" key="10">
    <source>
        <dbReference type="Proteomes" id="UP000245535"/>
    </source>
</evidence>
<dbReference type="GO" id="GO:0000155">
    <property type="term" value="F:phosphorelay sensor kinase activity"/>
    <property type="evidence" value="ECO:0007669"/>
    <property type="project" value="InterPro"/>
</dbReference>
<feature type="transmembrane region" description="Helical" evidence="7">
    <location>
        <begin position="104"/>
        <end position="120"/>
    </location>
</feature>
<dbReference type="RefSeq" id="WP_109615716.1">
    <property type="nucleotide sequence ID" value="NZ_QGDO01000001.1"/>
</dbReference>
<dbReference type="InterPro" id="IPR036890">
    <property type="entry name" value="HATPase_C_sf"/>
</dbReference>
<dbReference type="InterPro" id="IPR050736">
    <property type="entry name" value="Sensor_HK_Regulatory"/>
</dbReference>
<dbReference type="EC" id="2.7.13.3" evidence="2"/>
<dbReference type="CDD" id="cd00075">
    <property type="entry name" value="HATPase"/>
    <property type="match status" value="1"/>
</dbReference>
<dbReference type="CDD" id="cd00082">
    <property type="entry name" value="HisKA"/>
    <property type="match status" value="1"/>
</dbReference>
<feature type="transmembrane region" description="Helical" evidence="7">
    <location>
        <begin position="160"/>
        <end position="177"/>
    </location>
</feature>
<dbReference type="InterPro" id="IPR036097">
    <property type="entry name" value="HisK_dim/P_sf"/>
</dbReference>
<keyword evidence="7" id="KW-1133">Transmembrane helix</keyword>
<dbReference type="Proteomes" id="UP000245535">
    <property type="component" value="Unassembled WGS sequence"/>
</dbReference>
<evidence type="ECO:0000256" key="7">
    <source>
        <dbReference type="SAM" id="Phobius"/>
    </source>
</evidence>
<keyword evidence="7" id="KW-0812">Transmembrane</keyword>
<dbReference type="SMART" id="SM00388">
    <property type="entry name" value="HisKA"/>
    <property type="match status" value="1"/>
</dbReference>